<gene>
    <name evidence="8" type="ORF">L284_13860</name>
</gene>
<dbReference type="EMBL" id="ATHL01000087">
    <property type="protein sequence ID" value="EQB13558.1"/>
    <property type="molecule type" value="Genomic_DNA"/>
</dbReference>
<dbReference type="PANTHER" id="PTHR43201">
    <property type="entry name" value="ACYL-COA SYNTHETASE"/>
    <property type="match status" value="1"/>
</dbReference>
<evidence type="ECO:0000313" key="8">
    <source>
        <dbReference type="EMBL" id="EQB13558.1"/>
    </source>
</evidence>
<evidence type="ECO:0000259" key="7">
    <source>
        <dbReference type="Pfam" id="PF13193"/>
    </source>
</evidence>
<accession>T0HMZ7</accession>
<evidence type="ECO:0000256" key="2">
    <source>
        <dbReference type="ARBA" id="ARBA00022598"/>
    </source>
</evidence>
<dbReference type="InterPro" id="IPR045851">
    <property type="entry name" value="AMP-bd_C_sf"/>
</dbReference>
<dbReference type="EC" id="6.2.1.44" evidence="4"/>
<dbReference type="PROSITE" id="PS00455">
    <property type="entry name" value="AMP_BINDING"/>
    <property type="match status" value="1"/>
</dbReference>
<reference evidence="8 9" key="1">
    <citation type="journal article" date="2013" name="Genome Announc.">
        <title>Genome Sequence of Novosphingobium lindaniclasticum LE124T, Isolated from a Hexachlorocyclohexane Dumpsite.</title>
        <authorList>
            <person name="Saxena A."/>
            <person name="Nayyar N."/>
            <person name="Sangwan N."/>
            <person name="Kumari R."/>
            <person name="Khurana J.P."/>
            <person name="Lal R."/>
        </authorList>
    </citation>
    <scope>NUCLEOTIDE SEQUENCE [LARGE SCALE GENOMIC DNA]</scope>
    <source>
        <strain evidence="8 9">LE124</strain>
    </source>
</reference>
<dbReference type="PANTHER" id="PTHR43201:SF5">
    <property type="entry name" value="MEDIUM-CHAIN ACYL-COA LIGASE ACSF2, MITOCHONDRIAL"/>
    <property type="match status" value="1"/>
</dbReference>
<evidence type="ECO:0000259" key="6">
    <source>
        <dbReference type="Pfam" id="PF00501"/>
    </source>
</evidence>
<evidence type="ECO:0000256" key="5">
    <source>
        <dbReference type="ARBA" id="ARBA00067668"/>
    </source>
</evidence>
<protein>
    <recommendedName>
        <fullName evidence="5">3-methylmercaptopropionyl-CoA ligase</fullName>
        <ecNumber evidence="4">6.2.1.44</ecNumber>
    </recommendedName>
</protein>
<dbReference type="PATRIC" id="fig|1096930.3.peg.2756"/>
<evidence type="ECO:0000313" key="9">
    <source>
        <dbReference type="Proteomes" id="UP000015527"/>
    </source>
</evidence>
<dbReference type="eggNOG" id="COG0318">
    <property type="taxonomic scope" value="Bacteria"/>
</dbReference>
<dbReference type="Gene3D" id="3.40.50.12780">
    <property type="entry name" value="N-terminal domain of ligase-like"/>
    <property type="match status" value="1"/>
</dbReference>
<dbReference type="InterPro" id="IPR000873">
    <property type="entry name" value="AMP-dep_synth/lig_dom"/>
</dbReference>
<evidence type="ECO:0000256" key="3">
    <source>
        <dbReference type="ARBA" id="ARBA00051915"/>
    </source>
</evidence>
<dbReference type="GO" id="GO:0031956">
    <property type="term" value="F:medium-chain fatty acid-CoA ligase activity"/>
    <property type="evidence" value="ECO:0007669"/>
    <property type="project" value="TreeGrafter"/>
</dbReference>
<keyword evidence="9" id="KW-1185">Reference proteome</keyword>
<evidence type="ECO:0000256" key="1">
    <source>
        <dbReference type="ARBA" id="ARBA00006432"/>
    </source>
</evidence>
<dbReference type="InterPro" id="IPR025110">
    <property type="entry name" value="AMP-bd_C"/>
</dbReference>
<dbReference type="InterPro" id="IPR020845">
    <property type="entry name" value="AMP-binding_CS"/>
</dbReference>
<dbReference type="AlphaFoldDB" id="T0HMZ7"/>
<dbReference type="FunFam" id="3.30.300.30:FF:000008">
    <property type="entry name" value="2,3-dihydroxybenzoate-AMP ligase"/>
    <property type="match status" value="1"/>
</dbReference>
<keyword evidence="2 8" id="KW-0436">Ligase</keyword>
<dbReference type="GO" id="GO:0006631">
    <property type="term" value="P:fatty acid metabolic process"/>
    <property type="evidence" value="ECO:0007669"/>
    <property type="project" value="TreeGrafter"/>
</dbReference>
<dbReference type="Proteomes" id="UP000015527">
    <property type="component" value="Unassembled WGS sequence"/>
</dbReference>
<sequence length="515" mass="54831">MTEAMGTWPATIPGAAAAAAERWPDRVGLIVGERQWTFAQLWADARAAASAILASGVGHGDRVAIWAPNTREWILAALATHVAGATVVPLNTRFKGAEAGDILRRAKVRMLFAPGDFLGQDFADLIAGEDLPDLAETIRIDSGWDAFVARGKGSDDPAVDAAMARLTGDDLSDVIFTSGTTGRPKGALTAHRQAIQIFGDWSVRVDLREGDRYLIVNPFFHTFGYKAGWVPCLLRGATIVPMAMFDVGEMVRLIETAKISFIPGPPTIYQSLLQELAGDRPRDFCSLRVAVTGAAPVPPVLVERMRGELGMSNVVNGYGMTECGAIAMTRQGDDADTIAHTCGYPLPGIEVRCVDGAGRDLPPGEAGEILVRGHAVMRGYLDDPAATAEAIDAEGWLHTGDIGTIDARGYLAITDRKKDMFISGGFNVYPAEVEKLLNAHPAVAQAAVVGVADERMGEVGRAYVIARSGAALTADDLASWAKANMANYKVPRSFVLVPDLPRNAAGKVLKTDLRA</sequence>
<proteinExistence type="inferred from homology"/>
<feature type="domain" description="AMP-binding enzyme C-terminal" evidence="7">
    <location>
        <begin position="432"/>
        <end position="507"/>
    </location>
</feature>
<dbReference type="RefSeq" id="WP_021234597.1">
    <property type="nucleotide sequence ID" value="NZ_ATHL01000087.1"/>
</dbReference>
<dbReference type="Pfam" id="PF00501">
    <property type="entry name" value="AMP-binding"/>
    <property type="match status" value="1"/>
</dbReference>
<evidence type="ECO:0000256" key="4">
    <source>
        <dbReference type="ARBA" id="ARBA00066616"/>
    </source>
</evidence>
<name>T0HMZ7_9SPHN</name>
<comment type="similarity">
    <text evidence="1">Belongs to the ATP-dependent AMP-binding enzyme family.</text>
</comment>
<organism evidence="8 9">
    <name type="scientific">Novosphingobium lindaniclasticum LE124</name>
    <dbReference type="NCBI Taxonomy" id="1096930"/>
    <lineage>
        <taxon>Bacteria</taxon>
        <taxon>Pseudomonadati</taxon>
        <taxon>Pseudomonadota</taxon>
        <taxon>Alphaproteobacteria</taxon>
        <taxon>Sphingomonadales</taxon>
        <taxon>Sphingomonadaceae</taxon>
        <taxon>Novosphingobium</taxon>
    </lineage>
</organism>
<dbReference type="NCBIfam" id="NF005801">
    <property type="entry name" value="PRK07656.1"/>
    <property type="match status" value="1"/>
</dbReference>
<comment type="catalytic activity">
    <reaction evidence="3">
        <text>3-(methylsulfanyl)propanoate + ATP + CoA = 3-(methylsulfanyl)propanoyl-CoA + AMP + diphosphate</text>
        <dbReference type="Rhea" id="RHEA:43052"/>
        <dbReference type="ChEBI" id="CHEBI:30616"/>
        <dbReference type="ChEBI" id="CHEBI:33019"/>
        <dbReference type="ChEBI" id="CHEBI:49016"/>
        <dbReference type="ChEBI" id="CHEBI:57287"/>
        <dbReference type="ChEBI" id="CHEBI:82815"/>
        <dbReference type="ChEBI" id="CHEBI:456215"/>
        <dbReference type="EC" id="6.2.1.44"/>
    </reaction>
    <physiologicalReaction direction="left-to-right" evidence="3">
        <dbReference type="Rhea" id="RHEA:43053"/>
    </physiologicalReaction>
</comment>
<feature type="domain" description="AMP-dependent synthetase/ligase" evidence="6">
    <location>
        <begin position="18"/>
        <end position="381"/>
    </location>
</feature>
<dbReference type="Pfam" id="PF13193">
    <property type="entry name" value="AMP-binding_C"/>
    <property type="match status" value="1"/>
</dbReference>
<dbReference type="InterPro" id="IPR042099">
    <property type="entry name" value="ANL_N_sf"/>
</dbReference>
<dbReference type="SUPFAM" id="SSF56801">
    <property type="entry name" value="Acetyl-CoA synthetase-like"/>
    <property type="match status" value="1"/>
</dbReference>
<dbReference type="Gene3D" id="3.30.300.30">
    <property type="match status" value="1"/>
</dbReference>
<comment type="caution">
    <text evidence="8">The sequence shown here is derived from an EMBL/GenBank/DDBJ whole genome shotgun (WGS) entry which is preliminary data.</text>
</comment>